<feature type="domain" description="Smf/DprA SAM" evidence="4">
    <location>
        <begin position="3"/>
        <end position="67"/>
    </location>
</feature>
<comment type="similarity">
    <text evidence="1">Belongs to the DprA/Smf family.</text>
</comment>
<evidence type="ECO:0000259" key="4">
    <source>
        <dbReference type="Pfam" id="PF25317"/>
    </source>
</evidence>
<dbReference type="InterPro" id="IPR041614">
    <property type="entry name" value="DprA_WH"/>
</dbReference>
<dbReference type="AlphaFoldDB" id="A0A380TNQ6"/>
<evidence type="ECO:0000259" key="3">
    <source>
        <dbReference type="Pfam" id="PF17782"/>
    </source>
</evidence>
<dbReference type="NCBIfam" id="TIGR00732">
    <property type="entry name" value="dprA"/>
    <property type="match status" value="1"/>
</dbReference>
<dbReference type="Pfam" id="PF02481">
    <property type="entry name" value="DNA_processg_A"/>
    <property type="match status" value="1"/>
</dbReference>
<protein>
    <submittedName>
        <fullName evidence="5">DNA protecting protein DprA</fullName>
    </submittedName>
</protein>
<dbReference type="Proteomes" id="UP000254649">
    <property type="component" value="Unassembled WGS sequence"/>
</dbReference>
<dbReference type="InterPro" id="IPR036388">
    <property type="entry name" value="WH-like_DNA-bd_sf"/>
</dbReference>
<dbReference type="InterPro" id="IPR003488">
    <property type="entry name" value="DprA"/>
</dbReference>
<sequence length="373" mass="41745">MIDYTEIFLRLQQIPRLGASAISDLLTQINIGDLLNYDQEAFRLMGWNSSQIQRWFVPEQKFIQPQLEWGEKQGNHILHLLHPDYPYLLKQIEDAPVILYIQGDVNVLSEPQIAIVGSRYCTSYGEYWAKYFASELWSAGFIVTSGLALGIDGFSHQAVVDVKGKTIGILGNGLDRVYPAKHQRLAQQMIENGGALVSEFAPSQPPIPANFPRRNRIISGLSLATLVVEATERSGSLITARLALEQNREVFAIPGSLQNDSSQGCHKLIKQGAMLVEDVKDILENLPSYILTSHQDITKTQPKPTALSVSKVVTSHIEPAHPVLFKMITHELISIDQLAVKTGLNVEILLMQLLDLELQDLIVCEDGCYRRHW</sequence>
<feature type="domain" description="DprA winged helix" evidence="3">
    <location>
        <begin position="318"/>
        <end position="367"/>
    </location>
</feature>
<dbReference type="SUPFAM" id="SSF102405">
    <property type="entry name" value="MCP/YpsA-like"/>
    <property type="match status" value="1"/>
</dbReference>
<name>A0A380TNQ6_9PAST</name>
<proteinExistence type="inferred from homology"/>
<evidence type="ECO:0000313" key="6">
    <source>
        <dbReference type="Proteomes" id="UP000254649"/>
    </source>
</evidence>
<dbReference type="InterPro" id="IPR057338">
    <property type="entry name" value="DprA_SAM"/>
</dbReference>
<organism evidence="5 6">
    <name type="scientific">[Actinobacillus] rossii</name>
    <dbReference type="NCBI Taxonomy" id="123820"/>
    <lineage>
        <taxon>Bacteria</taxon>
        <taxon>Pseudomonadati</taxon>
        <taxon>Pseudomonadota</taxon>
        <taxon>Gammaproteobacteria</taxon>
        <taxon>Pasteurellales</taxon>
        <taxon>Pasteurellaceae</taxon>
    </lineage>
</organism>
<dbReference type="Gene3D" id="1.10.10.10">
    <property type="entry name" value="Winged helix-like DNA-binding domain superfamily/Winged helix DNA-binding domain"/>
    <property type="match status" value="1"/>
</dbReference>
<dbReference type="Gene3D" id="3.40.50.450">
    <property type="match status" value="1"/>
</dbReference>
<evidence type="ECO:0000313" key="5">
    <source>
        <dbReference type="EMBL" id="SUT87879.1"/>
    </source>
</evidence>
<evidence type="ECO:0000256" key="1">
    <source>
        <dbReference type="ARBA" id="ARBA00006525"/>
    </source>
</evidence>
<keyword evidence="6" id="KW-1185">Reference proteome</keyword>
<evidence type="ECO:0000259" key="2">
    <source>
        <dbReference type="Pfam" id="PF02481"/>
    </source>
</evidence>
<dbReference type="PANTHER" id="PTHR43022:SF1">
    <property type="entry name" value="PROTEIN SMF"/>
    <property type="match status" value="1"/>
</dbReference>
<accession>A0A380TNQ6</accession>
<reference evidence="5 6" key="1">
    <citation type="submission" date="2018-06" db="EMBL/GenBank/DDBJ databases">
        <authorList>
            <consortium name="Pathogen Informatics"/>
            <person name="Doyle S."/>
        </authorList>
    </citation>
    <scope>NUCLEOTIDE SEQUENCE [LARGE SCALE GENOMIC DNA]</scope>
    <source>
        <strain evidence="5 6">NCTC10801</strain>
    </source>
</reference>
<dbReference type="Pfam" id="PF17782">
    <property type="entry name" value="WHD_DprA"/>
    <property type="match status" value="1"/>
</dbReference>
<dbReference type="OrthoDB" id="9785707at2"/>
<feature type="domain" description="Smf/DprA SLOG" evidence="2">
    <location>
        <begin position="77"/>
        <end position="286"/>
    </location>
</feature>
<dbReference type="PANTHER" id="PTHR43022">
    <property type="entry name" value="PROTEIN SMF"/>
    <property type="match status" value="1"/>
</dbReference>
<dbReference type="GO" id="GO:0009294">
    <property type="term" value="P:DNA-mediated transformation"/>
    <property type="evidence" value="ECO:0007669"/>
    <property type="project" value="InterPro"/>
</dbReference>
<dbReference type="EMBL" id="UFRQ01000003">
    <property type="protein sequence ID" value="SUT87879.1"/>
    <property type="molecule type" value="Genomic_DNA"/>
</dbReference>
<gene>
    <name evidence="5" type="primary">smf</name>
    <name evidence="5" type="ORF">NCTC10801_00251</name>
</gene>
<dbReference type="InterPro" id="IPR057666">
    <property type="entry name" value="DrpA_SLOG"/>
</dbReference>
<dbReference type="Pfam" id="PF25317">
    <property type="entry name" value="SAM_SMF"/>
    <property type="match status" value="1"/>
</dbReference>